<feature type="region of interest" description="Disordered" evidence="1">
    <location>
        <begin position="249"/>
        <end position="277"/>
    </location>
</feature>
<dbReference type="OrthoDB" id="2548253at2759"/>
<dbReference type="Proteomes" id="UP000807342">
    <property type="component" value="Unassembled WGS sequence"/>
</dbReference>
<feature type="compositionally biased region" description="Polar residues" evidence="1">
    <location>
        <begin position="256"/>
        <end position="277"/>
    </location>
</feature>
<evidence type="ECO:0000313" key="3">
    <source>
        <dbReference type="EMBL" id="KAF9449360.1"/>
    </source>
</evidence>
<keyword evidence="4" id="KW-1185">Reference proteome</keyword>
<protein>
    <submittedName>
        <fullName evidence="3">Uncharacterized protein</fullName>
    </submittedName>
</protein>
<name>A0A9P5XGY6_9AGAR</name>
<feature type="transmembrane region" description="Helical" evidence="2">
    <location>
        <begin position="480"/>
        <end position="501"/>
    </location>
</feature>
<gene>
    <name evidence="3" type="ORF">P691DRAFT_703346</name>
</gene>
<keyword evidence="2" id="KW-0472">Membrane</keyword>
<evidence type="ECO:0000256" key="2">
    <source>
        <dbReference type="SAM" id="Phobius"/>
    </source>
</evidence>
<evidence type="ECO:0000256" key="1">
    <source>
        <dbReference type="SAM" id="MobiDB-lite"/>
    </source>
</evidence>
<sequence>MDFPPHENDRLRLDPGVPRRKPRSLCKLCLWITFAVAILVGGSITYRIVNSIWRGMKHPHLRLYHDQPAAKVSDWSQVVQPMITKDSRFDIVASVWIRDEREEDAAIRIDGDDHAERLIISETVFRDVSLKSRNALANVTFRVPTSHFKRANISNYDLRASFALSQSNGPAWLNHAKNYTTWRPQGIKAPSIRLWNQEPTLADQIFDSFGFTIPLIQFHNTSSRRPQPPTTADSDVDVALDDDIDLESDDEMADQPTDQPNTDQPRNSFTLEFNGNRTPVTEYHPHIVTRTQLLIIDETGLYNRLLYNNAQKQLASQACTESKDGTPEWHQCKRTSRQNGLLETKVQLRIAPNSPDPHRNDGRKWRTEWMYAPFLSALHRAPGPKDLIPVPVDREAMVEEAEKQHSSSDEEYITVTWRLGFSGRTFGKMLFAEGAETSYPFSFNLTAPEHELQVQQDAHDSNLGMLGHRIHEDAHPRRSLILIVITAMTFIPCYFLQVHYWYTRTSTLGISRLGTTFMILAAIIEQARGLLEGVLSSEEGGFWGNVASVAGHFLEVLPTLLMLKAVSRLEFDWLEKEGEKGRSKQGKRWIPRVHFARATHLERASKRVDRRLPLRMKLAVCDYFSFFNNVLNI</sequence>
<dbReference type="AlphaFoldDB" id="A0A9P5XGY6"/>
<keyword evidence="2" id="KW-1133">Transmembrane helix</keyword>
<comment type="caution">
    <text evidence="3">The sequence shown here is derived from an EMBL/GenBank/DDBJ whole genome shotgun (WGS) entry which is preliminary data.</text>
</comment>
<evidence type="ECO:0000313" key="4">
    <source>
        <dbReference type="Proteomes" id="UP000807342"/>
    </source>
</evidence>
<organism evidence="3 4">
    <name type="scientific">Macrolepiota fuliginosa MF-IS2</name>
    <dbReference type="NCBI Taxonomy" id="1400762"/>
    <lineage>
        <taxon>Eukaryota</taxon>
        <taxon>Fungi</taxon>
        <taxon>Dikarya</taxon>
        <taxon>Basidiomycota</taxon>
        <taxon>Agaricomycotina</taxon>
        <taxon>Agaricomycetes</taxon>
        <taxon>Agaricomycetidae</taxon>
        <taxon>Agaricales</taxon>
        <taxon>Agaricineae</taxon>
        <taxon>Agaricaceae</taxon>
        <taxon>Macrolepiota</taxon>
    </lineage>
</organism>
<dbReference type="EMBL" id="MU151133">
    <property type="protein sequence ID" value="KAF9449360.1"/>
    <property type="molecule type" value="Genomic_DNA"/>
</dbReference>
<proteinExistence type="predicted"/>
<accession>A0A9P5XGY6</accession>
<keyword evidence="2" id="KW-0812">Transmembrane</keyword>
<feature type="transmembrane region" description="Helical" evidence="2">
    <location>
        <begin position="28"/>
        <end position="49"/>
    </location>
</feature>
<reference evidence="3" key="1">
    <citation type="submission" date="2020-11" db="EMBL/GenBank/DDBJ databases">
        <authorList>
            <consortium name="DOE Joint Genome Institute"/>
            <person name="Ahrendt S."/>
            <person name="Riley R."/>
            <person name="Andreopoulos W."/>
            <person name="Labutti K."/>
            <person name="Pangilinan J."/>
            <person name="Ruiz-Duenas F.J."/>
            <person name="Barrasa J.M."/>
            <person name="Sanchez-Garcia M."/>
            <person name="Camarero S."/>
            <person name="Miyauchi S."/>
            <person name="Serrano A."/>
            <person name="Linde D."/>
            <person name="Babiker R."/>
            <person name="Drula E."/>
            <person name="Ayuso-Fernandez I."/>
            <person name="Pacheco R."/>
            <person name="Padilla G."/>
            <person name="Ferreira P."/>
            <person name="Barriuso J."/>
            <person name="Kellner H."/>
            <person name="Castanera R."/>
            <person name="Alfaro M."/>
            <person name="Ramirez L."/>
            <person name="Pisabarro A.G."/>
            <person name="Kuo A."/>
            <person name="Tritt A."/>
            <person name="Lipzen A."/>
            <person name="He G."/>
            <person name="Yan M."/>
            <person name="Ng V."/>
            <person name="Cullen D."/>
            <person name="Martin F."/>
            <person name="Rosso M.-N."/>
            <person name="Henrissat B."/>
            <person name="Hibbett D."/>
            <person name="Martinez A.T."/>
            <person name="Grigoriev I.V."/>
        </authorList>
    </citation>
    <scope>NUCLEOTIDE SEQUENCE</scope>
    <source>
        <strain evidence="3">MF-IS2</strain>
    </source>
</reference>